<evidence type="ECO:0000256" key="7">
    <source>
        <dbReference type="ARBA" id="ARBA00023010"/>
    </source>
</evidence>
<evidence type="ECO:0000256" key="9">
    <source>
        <dbReference type="HAMAP-Rule" id="MF_00236"/>
    </source>
</evidence>
<dbReference type="Gene3D" id="1.20.5.3310">
    <property type="match status" value="1"/>
</dbReference>
<keyword evidence="5 9" id="KW-0653">Protein transport</keyword>
<dbReference type="PANTHER" id="PTHR42982:SF1">
    <property type="entry name" value="SEC-INDEPENDENT PROTEIN TRANSLOCASE PROTEIN TATA"/>
    <property type="match status" value="1"/>
</dbReference>
<protein>
    <recommendedName>
        <fullName evidence="9">Sec-independent protein translocase protein TatA</fullName>
    </recommendedName>
</protein>
<keyword evidence="8 9" id="KW-0472">Membrane</keyword>
<feature type="transmembrane region" description="Helical" evidence="9">
    <location>
        <begin position="6"/>
        <end position="23"/>
    </location>
</feature>
<dbReference type="Pfam" id="PF02416">
    <property type="entry name" value="TatA_B_E"/>
    <property type="match status" value="1"/>
</dbReference>
<keyword evidence="2 9" id="KW-0813">Transport</keyword>
<dbReference type="EMBL" id="DSVI01000008">
    <property type="protein sequence ID" value="HGT47863.1"/>
    <property type="molecule type" value="Genomic_DNA"/>
</dbReference>
<dbReference type="AlphaFoldDB" id="A0A832DGT2"/>
<comment type="caution">
    <text evidence="10">The sequence shown here is derived from an EMBL/GenBank/DDBJ whole genome shotgun (WGS) entry which is preliminary data.</text>
</comment>
<evidence type="ECO:0000256" key="3">
    <source>
        <dbReference type="ARBA" id="ARBA00022475"/>
    </source>
</evidence>
<keyword evidence="6 9" id="KW-1133">Transmembrane helix</keyword>
<evidence type="ECO:0000256" key="8">
    <source>
        <dbReference type="ARBA" id="ARBA00023136"/>
    </source>
</evidence>
<evidence type="ECO:0000256" key="2">
    <source>
        <dbReference type="ARBA" id="ARBA00022448"/>
    </source>
</evidence>
<dbReference type="InterPro" id="IPR003369">
    <property type="entry name" value="TatA/B/E"/>
</dbReference>
<evidence type="ECO:0000256" key="5">
    <source>
        <dbReference type="ARBA" id="ARBA00022927"/>
    </source>
</evidence>
<keyword evidence="7 9" id="KW-0811">Translocation</keyword>
<keyword evidence="3 9" id="KW-1003">Cell membrane</keyword>
<comment type="subcellular location">
    <subcellularLocation>
        <location evidence="1 9">Cell membrane</location>
        <topology evidence="1 9">Single-pass membrane protein</topology>
    </subcellularLocation>
</comment>
<dbReference type="InterPro" id="IPR006312">
    <property type="entry name" value="TatA/E"/>
</dbReference>
<name>A0A832DGT2_9BACT</name>
<comment type="subunit">
    <text evidence="9">Forms a complex with TatC.</text>
</comment>
<dbReference type="GO" id="GO:0043953">
    <property type="term" value="P:protein transport by the Tat complex"/>
    <property type="evidence" value="ECO:0007669"/>
    <property type="project" value="UniProtKB-UniRule"/>
</dbReference>
<comment type="function">
    <text evidence="9">Part of the twin-arginine translocation (Tat) system that transports large folded proteins containing a characteristic twin-arginine motif in their signal peptide across membranes. TatA could form the protein-conducting channel of the Tat system.</text>
</comment>
<dbReference type="GO" id="GO:0033281">
    <property type="term" value="C:TAT protein transport complex"/>
    <property type="evidence" value="ECO:0007669"/>
    <property type="project" value="UniProtKB-UniRule"/>
</dbReference>
<evidence type="ECO:0000256" key="6">
    <source>
        <dbReference type="ARBA" id="ARBA00022989"/>
    </source>
</evidence>
<organism evidence="10">
    <name type="scientific">Ignavibacterium album</name>
    <dbReference type="NCBI Taxonomy" id="591197"/>
    <lineage>
        <taxon>Bacteria</taxon>
        <taxon>Pseudomonadati</taxon>
        <taxon>Ignavibacteriota</taxon>
        <taxon>Ignavibacteria</taxon>
        <taxon>Ignavibacteriales</taxon>
        <taxon>Ignavibacteriaceae</taxon>
        <taxon>Ignavibacterium</taxon>
    </lineage>
</organism>
<dbReference type="HAMAP" id="MF_00236">
    <property type="entry name" value="TatA_E"/>
    <property type="match status" value="1"/>
</dbReference>
<sequence length="52" mass="5632">MLGNLGATEILLIVAVITLLFGAKRIPEIAKGIGKGIHDFKKEIKSIEEITK</sequence>
<keyword evidence="4 9" id="KW-0812">Transmembrane</keyword>
<dbReference type="NCBIfam" id="TIGR01411">
    <property type="entry name" value="tatAE"/>
    <property type="match status" value="1"/>
</dbReference>
<comment type="similarity">
    <text evidence="9">Belongs to the TatA/E family.</text>
</comment>
<evidence type="ECO:0000256" key="4">
    <source>
        <dbReference type="ARBA" id="ARBA00022692"/>
    </source>
</evidence>
<proteinExistence type="inferred from homology"/>
<gene>
    <name evidence="9 10" type="primary">tatA</name>
    <name evidence="10" type="ORF">ENS56_07500</name>
</gene>
<evidence type="ECO:0000256" key="1">
    <source>
        <dbReference type="ARBA" id="ARBA00004162"/>
    </source>
</evidence>
<dbReference type="PANTHER" id="PTHR42982">
    <property type="entry name" value="SEC-INDEPENDENT PROTEIN TRANSLOCASE PROTEIN TATA"/>
    <property type="match status" value="1"/>
</dbReference>
<dbReference type="GO" id="GO:0008320">
    <property type="term" value="F:protein transmembrane transporter activity"/>
    <property type="evidence" value="ECO:0007669"/>
    <property type="project" value="UniProtKB-UniRule"/>
</dbReference>
<reference evidence="10" key="1">
    <citation type="journal article" date="2020" name="mSystems">
        <title>Genome- and Community-Level Interaction Insights into Carbon Utilization and Element Cycling Functions of Hydrothermarchaeota in Hydrothermal Sediment.</title>
        <authorList>
            <person name="Zhou Z."/>
            <person name="Liu Y."/>
            <person name="Xu W."/>
            <person name="Pan J."/>
            <person name="Luo Z.H."/>
            <person name="Li M."/>
        </authorList>
    </citation>
    <scope>NUCLEOTIDE SEQUENCE [LARGE SCALE GENOMIC DNA]</scope>
    <source>
        <strain evidence="10">SpSt-500</strain>
    </source>
</reference>
<accession>A0A832DGT2</accession>
<evidence type="ECO:0000313" key="10">
    <source>
        <dbReference type="EMBL" id="HGT47863.1"/>
    </source>
</evidence>